<keyword evidence="7" id="KW-0677">Repeat</keyword>
<dbReference type="InterPro" id="IPR001611">
    <property type="entry name" value="Leu-rich_rpt"/>
</dbReference>
<keyword evidence="12" id="KW-0325">Glycoprotein</keyword>
<accession>A0A9N8ED76</accession>
<dbReference type="Proteomes" id="UP001153069">
    <property type="component" value="Unassembled WGS sequence"/>
</dbReference>
<evidence type="ECO:0000313" key="16">
    <source>
        <dbReference type="EMBL" id="CAB9516380.1"/>
    </source>
</evidence>
<dbReference type="Pfam" id="PF00560">
    <property type="entry name" value="LRR_1"/>
    <property type="match status" value="2"/>
</dbReference>
<keyword evidence="17" id="KW-1185">Reference proteome</keyword>
<evidence type="ECO:0000256" key="11">
    <source>
        <dbReference type="ARBA" id="ARBA00023136"/>
    </source>
</evidence>
<protein>
    <recommendedName>
        <fullName evidence="2">non-specific serine/threonine protein kinase</fullName>
        <ecNumber evidence="2">2.7.11.1</ecNumber>
    </recommendedName>
</protein>
<dbReference type="InterPro" id="IPR055414">
    <property type="entry name" value="LRR_R13L4/SHOC2-like"/>
</dbReference>
<keyword evidence="3" id="KW-0723">Serine/threonine-protein kinase</keyword>
<gene>
    <name evidence="16" type="ORF">SEMRO_779_G201250.1</name>
</gene>
<evidence type="ECO:0000256" key="8">
    <source>
        <dbReference type="ARBA" id="ARBA00022741"/>
    </source>
</evidence>
<dbReference type="SUPFAM" id="SSF52058">
    <property type="entry name" value="L domain-like"/>
    <property type="match status" value="1"/>
</dbReference>
<reference evidence="16" key="1">
    <citation type="submission" date="2020-06" db="EMBL/GenBank/DDBJ databases">
        <authorList>
            <consortium name="Plant Systems Biology data submission"/>
        </authorList>
    </citation>
    <scope>NUCLEOTIDE SEQUENCE</scope>
    <source>
        <strain evidence="16">D6</strain>
    </source>
</reference>
<dbReference type="Gene3D" id="3.80.10.10">
    <property type="entry name" value="Ribonuclease Inhibitor"/>
    <property type="match status" value="2"/>
</dbReference>
<comment type="catalytic activity">
    <reaction evidence="14">
        <text>L-seryl-[protein] + ATP = O-phospho-L-seryl-[protein] + ADP + H(+)</text>
        <dbReference type="Rhea" id="RHEA:17989"/>
        <dbReference type="Rhea" id="RHEA-COMP:9863"/>
        <dbReference type="Rhea" id="RHEA-COMP:11604"/>
        <dbReference type="ChEBI" id="CHEBI:15378"/>
        <dbReference type="ChEBI" id="CHEBI:29999"/>
        <dbReference type="ChEBI" id="CHEBI:30616"/>
        <dbReference type="ChEBI" id="CHEBI:83421"/>
        <dbReference type="ChEBI" id="CHEBI:456216"/>
        <dbReference type="EC" id="2.7.11.1"/>
    </reaction>
</comment>
<dbReference type="EMBL" id="CAICTM010000778">
    <property type="protein sequence ID" value="CAB9516380.1"/>
    <property type="molecule type" value="Genomic_DNA"/>
</dbReference>
<evidence type="ECO:0000256" key="10">
    <source>
        <dbReference type="ARBA" id="ARBA00022840"/>
    </source>
</evidence>
<proteinExistence type="predicted"/>
<dbReference type="InterPro" id="IPR051716">
    <property type="entry name" value="Plant_RL_S/T_kinase"/>
</dbReference>
<dbReference type="AlphaFoldDB" id="A0A9N8ED76"/>
<comment type="caution">
    <text evidence="16">The sequence shown here is derived from an EMBL/GenBank/DDBJ whole genome shotgun (WGS) entry which is preliminary data.</text>
</comment>
<dbReference type="PANTHER" id="PTHR48053:SF164">
    <property type="entry name" value="LEUCINE-RICH REPEAT-CONTAINING N-TERMINAL PLANT-TYPE DOMAIN-CONTAINING PROTEIN"/>
    <property type="match status" value="1"/>
</dbReference>
<dbReference type="GO" id="GO:0016020">
    <property type="term" value="C:membrane"/>
    <property type="evidence" value="ECO:0007669"/>
    <property type="project" value="UniProtKB-SubCell"/>
</dbReference>
<keyword evidence="6" id="KW-0732">Signal</keyword>
<dbReference type="EC" id="2.7.11.1" evidence="2"/>
<dbReference type="Pfam" id="PF13855">
    <property type="entry name" value="LRR_8"/>
    <property type="match status" value="1"/>
</dbReference>
<evidence type="ECO:0000256" key="4">
    <source>
        <dbReference type="ARBA" id="ARBA00022614"/>
    </source>
</evidence>
<dbReference type="FunFam" id="3.80.10.10:FF:000095">
    <property type="entry name" value="LRR receptor-like serine/threonine-protein kinase GSO1"/>
    <property type="match status" value="1"/>
</dbReference>
<organism evidence="16 17">
    <name type="scientific">Seminavis robusta</name>
    <dbReference type="NCBI Taxonomy" id="568900"/>
    <lineage>
        <taxon>Eukaryota</taxon>
        <taxon>Sar</taxon>
        <taxon>Stramenopiles</taxon>
        <taxon>Ochrophyta</taxon>
        <taxon>Bacillariophyta</taxon>
        <taxon>Bacillariophyceae</taxon>
        <taxon>Bacillariophycidae</taxon>
        <taxon>Naviculales</taxon>
        <taxon>Naviculaceae</taxon>
        <taxon>Seminavis</taxon>
    </lineage>
</organism>
<dbReference type="InterPro" id="IPR032675">
    <property type="entry name" value="LRR_dom_sf"/>
</dbReference>
<dbReference type="OrthoDB" id="676979at2759"/>
<dbReference type="SMART" id="SM00369">
    <property type="entry name" value="LRR_TYP"/>
    <property type="match status" value="4"/>
</dbReference>
<keyword evidence="4" id="KW-0433">Leucine-rich repeat</keyword>
<feature type="domain" description="Disease resistance R13L4/SHOC-2-like LRR" evidence="15">
    <location>
        <begin position="344"/>
        <end position="446"/>
    </location>
</feature>
<evidence type="ECO:0000256" key="1">
    <source>
        <dbReference type="ARBA" id="ARBA00004167"/>
    </source>
</evidence>
<dbReference type="Pfam" id="PF23598">
    <property type="entry name" value="LRR_14"/>
    <property type="match status" value="1"/>
</dbReference>
<evidence type="ECO:0000313" key="17">
    <source>
        <dbReference type="Proteomes" id="UP001153069"/>
    </source>
</evidence>
<evidence type="ECO:0000259" key="15">
    <source>
        <dbReference type="Pfam" id="PF23598"/>
    </source>
</evidence>
<comment type="subcellular location">
    <subcellularLocation>
        <location evidence="1">Membrane</location>
        <topology evidence="1">Single-pass membrane protein</topology>
    </subcellularLocation>
</comment>
<keyword evidence="5" id="KW-0808">Transferase</keyword>
<evidence type="ECO:0000256" key="13">
    <source>
        <dbReference type="ARBA" id="ARBA00047899"/>
    </source>
</evidence>
<evidence type="ECO:0000256" key="7">
    <source>
        <dbReference type="ARBA" id="ARBA00022737"/>
    </source>
</evidence>
<evidence type="ECO:0000256" key="2">
    <source>
        <dbReference type="ARBA" id="ARBA00012513"/>
    </source>
</evidence>
<dbReference type="PANTHER" id="PTHR48053">
    <property type="entry name" value="LEUCINE RICH REPEAT FAMILY PROTEIN, EXPRESSED"/>
    <property type="match status" value="1"/>
</dbReference>
<dbReference type="FunFam" id="3.80.10.10:FF:000383">
    <property type="entry name" value="Leucine-rich repeat receptor protein kinase EMS1"/>
    <property type="match status" value="1"/>
</dbReference>
<dbReference type="GO" id="GO:0004674">
    <property type="term" value="F:protein serine/threonine kinase activity"/>
    <property type="evidence" value="ECO:0007669"/>
    <property type="project" value="UniProtKB-KW"/>
</dbReference>
<evidence type="ECO:0000256" key="6">
    <source>
        <dbReference type="ARBA" id="ARBA00022729"/>
    </source>
</evidence>
<dbReference type="SUPFAM" id="SSF52075">
    <property type="entry name" value="Outer arm dynein light chain 1"/>
    <property type="match status" value="1"/>
</dbReference>
<evidence type="ECO:0000256" key="5">
    <source>
        <dbReference type="ARBA" id="ARBA00022679"/>
    </source>
</evidence>
<evidence type="ECO:0000256" key="12">
    <source>
        <dbReference type="ARBA" id="ARBA00023180"/>
    </source>
</evidence>
<dbReference type="GO" id="GO:0005524">
    <property type="term" value="F:ATP binding"/>
    <property type="evidence" value="ECO:0007669"/>
    <property type="project" value="UniProtKB-KW"/>
</dbReference>
<sequence length="593" mass="66097">MDCSDFDNAIHCSVTRGCKWDPSADPLDMDSLGEYMTYLVVHGVSNAEDFIDDDSPQSRALQFIAVDDGLNLSVPDGDLDTPEGYEFVTRYALTVLYYSTMGDRWVYTLNFLRPLSVCYWYSELQYPDESSEFRGVYCERGEGEPLSLLLERQNMEGSLPAEISFITSLTDIDVDFNMLSGSIPESYGQLTGLTNFYASSNRLVGSFPAWLVDLGQLENINLSHNYFTGMLPSSIGTMESIIGIAIDNNLFDGGIQDAFDTSMINGLRNLEQFYIENNQFTGALGPNFMKNLTKLEYLDISDNYFNGTVDVHLFELPQLKVLDLHDNEFDTLPDQFPVHNNFTFLALQKCNFSSQTIPSSISNLRALKHLDLSQNEFTGEIPSTIGAMTDLTYLFLAENDFVANSIPGWIEGLAFLEELSLKSTQRTGTIPSFLGDLTYLVLLDLDNNNLVGNIPSELGNLSELHVLLLNRNNLTSTIPDSFADLRNLKLIFLDANDDIQGDLDALFCSNPLFLIKPVIVASCDVCDAAAFDCCTSCCEGTSECNPGIHVPDLDPIWQLNYDRVFFTFAREDFFDKNKEPLEAAVSRAGDSVP</sequence>
<keyword evidence="9 16" id="KW-0418">Kinase</keyword>
<evidence type="ECO:0000256" key="9">
    <source>
        <dbReference type="ARBA" id="ARBA00022777"/>
    </source>
</evidence>
<evidence type="ECO:0000256" key="14">
    <source>
        <dbReference type="ARBA" id="ARBA00048679"/>
    </source>
</evidence>
<name>A0A9N8ED76_9STRA</name>
<dbReference type="InterPro" id="IPR003591">
    <property type="entry name" value="Leu-rich_rpt_typical-subtyp"/>
</dbReference>
<evidence type="ECO:0000256" key="3">
    <source>
        <dbReference type="ARBA" id="ARBA00022527"/>
    </source>
</evidence>
<comment type="catalytic activity">
    <reaction evidence="13">
        <text>L-threonyl-[protein] + ATP = O-phospho-L-threonyl-[protein] + ADP + H(+)</text>
        <dbReference type="Rhea" id="RHEA:46608"/>
        <dbReference type="Rhea" id="RHEA-COMP:11060"/>
        <dbReference type="Rhea" id="RHEA-COMP:11605"/>
        <dbReference type="ChEBI" id="CHEBI:15378"/>
        <dbReference type="ChEBI" id="CHEBI:30013"/>
        <dbReference type="ChEBI" id="CHEBI:30616"/>
        <dbReference type="ChEBI" id="CHEBI:61977"/>
        <dbReference type="ChEBI" id="CHEBI:456216"/>
        <dbReference type="EC" id="2.7.11.1"/>
    </reaction>
</comment>
<keyword evidence="8" id="KW-0547">Nucleotide-binding</keyword>
<keyword evidence="11" id="KW-0472">Membrane</keyword>
<keyword evidence="10" id="KW-0067">ATP-binding</keyword>